<keyword evidence="3" id="KW-1185">Reference proteome</keyword>
<proteinExistence type="predicted"/>
<dbReference type="AlphaFoldDB" id="A0AAW2G625"/>
<gene>
    <name evidence="2" type="ORF">PUN28_007514</name>
</gene>
<evidence type="ECO:0000313" key="2">
    <source>
        <dbReference type="EMBL" id="KAL0122882.1"/>
    </source>
</evidence>
<reference evidence="2 3" key="1">
    <citation type="submission" date="2023-03" db="EMBL/GenBank/DDBJ databases">
        <title>High recombination rates correlate with genetic variation in Cardiocondyla obscurior ants.</title>
        <authorList>
            <person name="Errbii M."/>
        </authorList>
    </citation>
    <scope>NUCLEOTIDE SEQUENCE [LARGE SCALE GENOMIC DNA]</scope>
    <source>
        <strain evidence="2">Alpha-2009</strain>
        <tissue evidence="2">Whole body</tissue>
    </source>
</reference>
<comment type="caution">
    <text evidence="2">The sequence shown here is derived from an EMBL/GenBank/DDBJ whole genome shotgun (WGS) entry which is preliminary data.</text>
</comment>
<accession>A0AAW2G625</accession>
<sequence length="102" mass="11945">MEKNREQQRRSVALTCDGTAGNADATDPSGTRGKFLMDMGEIFSAIKKKTVLQRRRLSLDAVHRKPIKEHFTRRRQISRRFFFFSPRSEARTVRCQRKKDDS</sequence>
<name>A0AAW2G625_9HYME</name>
<organism evidence="2 3">
    <name type="scientific">Cardiocondyla obscurior</name>
    <dbReference type="NCBI Taxonomy" id="286306"/>
    <lineage>
        <taxon>Eukaryota</taxon>
        <taxon>Metazoa</taxon>
        <taxon>Ecdysozoa</taxon>
        <taxon>Arthropoda</taxon>
        <taxon>Hexapoda</taxon>
        <taxon>Insecta</taxon>
        <taxon>Pterygota</taxon>
        <taxon>Neoptera</taxon>
        <taxon>Endopterygota</taxon>
        <taxon>Hymenoptera</taxon>
        <taxon>Apocrita</taxon>
        <taxon>Aculeata</taxon>
        <taxon>Formicoidea</taxon>
        <taxon>Formicidae</taxon>
        <taxon>Myrmicinae</taxon>
        <taxon>Cardiocondyla</taxon>
    </lineage>
</organism>
<protein>
    <submittedName>
        <fullName evidence="2">Uncharacterized protein</fullName>
    </submittedName>
</protein>
<evidence type="ECO:0000313" key="3">
    <source>
        <dbReference type="Proteomes" id="UP001430953"/>
    </source>
</evidence>
<dbReference type="EMBL" id="JADYXP020000006">
    <property type="protein sequence ID" value="KAL0122882.1"/>
    <property type="molecule type" value="Genomic_DNA"/>
</dbReference>
<dbReference type="Proteomes" id="UP001430953">
    <property type="component" value="Unassembled WGS sequence"/>
</dbReference>
<feature type="region of interest" description="Disordered" evidence="1">
    <location>
        <begin position="1"/>
        <end position="31"/>
    </location>
</feature>
<evidence type="ECO:0000256" key="1">
    <source>
        <dbReference type="SAM" id="MobiDB-lite"/>
    </source>
</evidence>